<proteinExistence type="predicted"/>
<evidence type="ECO:0000313" key="2">
    <source>
        <dbReference type="Proteomes" id="UP001341840"/>
    </source>
</evidence>
<sequence>MLFCRSRRLPSVIMGFSYRAATSISSGYPPCQYLSLPYPSMSGRVSASTDFTAIPMPNSLKWEH</sequence>
<dbReference type="Proteomes" id="UP001341840">
    <property type="component" value="Unassembled WGS sequence"/>
</dbReference>
<organism evidence="1 2">
    <name type="scientific">Stylosanthes scabra</name>
    <dbReference type="NCBI Taxonomy" id="79078"/>
    <lineage>
        <taxon>Eukaryota</taxon>
        <taxon>Viridiplantae</taxon>
        <taxon>Streptophyta</taxon>
        <taxon>Embryophyta</taxon>
        <taxon>Tracheophyta</taxon>
        <taxon>Spermatophyta</taxon>
        <taxon>Magnoliopsida</taxon>
        <taxon>eudicotyledons</taxon>
        <taxon>Gunneridae</taxon>
        <taxon>Pentapetalae</taxon>
        <taxon>rosids</taxon>
        <taxon>fabids</taxon>
        <taxon>Fabales</taxon>
        <taxon>Fabaceae</taxon>
        <taxon>Papilionoideae</taxon>
        <taxon>50 kb inversion clade</taxon>
        <taxon>dalbergioids sensu lato</taxon>
        <taxon>Dalbergieae</taxon>
        <taxon>Pterocarpus clade</taxon>
        <taxon>Stylosanthes</taxon>
    </lineage>
</organism>
<keyword evidence="2" id="KW-1185">Reference proteome</keyword>
<protein>
    <submittedName>
        <fullName evidence="1">Uncharacterized protein</fullName>
    </submittedName>
</protein>
<comment type="caution">
    <text evidence="1">The sequence shown here is derived from an EMBL/GenBank/DDBJ whole genome shotgun (WGS) entry which is preliminary data.</text>
</comment>
<reference evidence="1 2" key="1">
    <citation type="journal article" date="2023" name="Plants (Basel)">
        <title>Bridging the Gap: Combining Genomics and Transcriptomics Approaches to Understand Stylosanthes scabra, an Orphan Legume from the Brazilian Caatinga.</title>
        <authorList>
            <person name="Ferreira-Neto J.R.C."/>
            <person name="da Silva M.D."/>
            <person name="Binneck E."/>
            <person name="de Melo N.F."/>
            <person name="da Silva R.H."/>
            <person name="de Melo A.L.T.M."/>
            <person name="Pandolfi V."/>
            <person name="Bustamante F.O."/>
            <person name="Brasileiro-Vidal A.C."/>
            <person name="Benko-Iseppon A.M."/>
        </authorList>
    </citation>
    <scope>NUCLEOTIDE SEQUENCE [LARGE SCALE GENOMIC DNA]</scope>
    <source>
        <tissue evidence="1">Leaves</tissue>
    </source>
</reference>
<name>A0ABU6QM38_9FABA</name>
<accession>A0ABU6QM38</accession>
<gene>
    <name evidence="1" type="ORF">PIB30_064105</name>
</gene>
<evidence type="ECO:0000313" key="1">
    <source>
        <dbReference type="EMBL" id="MED6112715.1"/>
    </source>
</evidence>
<dbReference type="EMBL" id="JASCZI010000620">
    <property type="protein sequence ID" value="MED6112715.1"/>
    <property type="molecule type" value="Genomic_DNA"/>
</dbReference>